<dbReference type="Proteomes" id="UP001165069">
    <property type="component" value="Unassembled WGS sequence"/>
</dbReference>
<dbReference type="PANTHER" id="PTHR43318">
    <property type="entry name" value="UDP-N-ACETYLGLUCOSAMINE 4,6-DEHYDRATASE"/>
    <property type="match status" value="1"/>
</dbReference>
<protein>
    <submittedName>
        <fullName evidence="3">Nucleoside-diphosphate sugar epimerase</fullName>
    </submittedName>
</protein>
<dbReference type="Pfam" id="PF02719">
    <property type="entry name" value="Polysacc_synt_2"/>
    <property type="match status" value="1"/>
</dbReference>
<sequence length="419" mass="46195">MTETRLIELGKRVTGRERSLFERDYQQAAGRLREAFSGRRILVVGAAGSIGSSTLRCILDWNPEEILLVDTAENNLVEVLRDLRSDPAVAEANLAIQPIDFGSPMMESILSTHPGFDWVFNFAAVKHVRSERDVPSLLQMADTNLLKADRFLGWLRTYGHGGAGVFFVSSDKAANPANLMGASKRMMEQLLFWHGSPEAGQGNLHGEPCGDKPVRCTTARFANVAFSDGSLLLGFLNRIAKRQPLAGPSDIRRYFVTLEEAGQICCLAAVLPAHGEILVPRLSPIEDQKDFREIAALVLDYHRLEPNWVDSEIAARQFLPSGKSWPCYFSPSKAMGEKEYEEFVGAGEVPVEIGLEKLHVVTPPPLPTTGLLRKVFADLAGWREAPATCSGKEQIVDCMKLVVDSLQHVTKDHSLDKGM</sequence>
<comment type="caution">
    <text evidence="3">The sequence shown here is derived from an EMBL/GenBank/DDBJ whole genome shotgun (WGS) entry which is preliminary data.</text>
</comment>
<dbReference type="Gene3D" id="3.40.50.720">
    <property type="entry name" value="NAD(P)-binding Rossmann-like Domain"/>
    <property type="match status" value="1"/>
</dbReference>
<evidence type="ECO:0000313" key="3">
    <source>
        <dbReference type="EMBL" id="GLH73048.1"/>
    </source>
</evidence>
<accession>A0ABQ5QFA7</accession>
<dbReference type="Gene3D" id="3.90.25.40">
    <property type="match status" value="1"/>
</dbReference>
<evidence type="ECO:0000256" key="1">
    <source>
        <dbReference type="ARBA" id="ARBA00007430"/>
    </source>
</evidence>
<dbReference type="InterPro" id="IPR036291">
    <property type="entry name" value="NAD(P)-bd_dom_sf"/>
</dbReference>
<proteinExistence type="inferred from homology"/>
<dbReference type="SUPFAM" id="SSF51735">
    <property type="entry name" value="NAD(P)-binding Rossmann-fold domains"/>
    <property type="match status" value="1"/>
</dbReference>
<gene>
    <name evidence="3" type="ORF">GETHLI_15500</name>
</gene>
<evidence type="ECO:0000259" key="2">
    <source>
        <dbReference type="Pfam" id="PF02719"/>
    </source>
</evidence>
<keyword evidence="4" id="KW-1185">Reference proteome</keyword>
<dbReference type="EMBL" id="BSDE01000002">
    <property type="protein sequence ID" value="GLH73048.1"/>
    <property type="molecule type" value="Genomic_DNA"/>
</dbReference>
<comment type="similarity">
    <text evidence="1">Belongs to the polysaccharide synthase family.</text>
</comment>
<reference evidence="3 4" key="1">
    <citation type="journal article" date="2023" name="Antonie Van Leeuwenhoek">
        <title>Mesoterricola silvestris gen. nov., sp. nov., Mesoterricola sediminis sp. nov., Geothrix oryzae sp. nov., Geothrix edaphica sp. nov., Geothrix rubra sp. nov., and Geothrix limicola sp. nov., six novel members of Acidobacteriota isolated from soils.</title>
        <authorList>
            <person name="Itoh H."/>
            <person name="Sugisawa Y."/>
            <person name="Mise K."/>
            <person name="Xu Z."/>
            <person name="Kuniyasu M."/>
            <person name="Ushijima N."/>
            <person name="Kawano K."/>
            <person name="Kobayashi E."/>
            <person name="Shiratori Y."/>
            <person name="Masuda Y."/>
            <person name="Senoo K."/>
        </authorList>
    </citation>
    <scope>NUCLEOTIDE SEQUENCE [LARGE SCALE GENOMIC DNA]</scope>
    <source>
        <strain evidence="3 4">Red804</strain>
    </source>
</reference>
<dbReference type="InterPro" id="IPR003869">
    <property type="entry name" value="Polysac_CapD-like"/>
</dbReference>
<feature type="domain" description="Polysaccharide biosynthesis protein CapD-like" evidence="2">
    <location>
        <begin position="41"/>
        <end position="285"/>
    </location>
</feature>
<name>A0ABQ5QFA7_9BACT</name>
<dbReference type="PANTHER" id="PTHR43318:SF1">
    <property type="entry name" value="POLYSACCHARIDE BIOSYNTHESIS PROTEIN EPSC-RELATED"/>
    <property type="match status" value="1"/>
</dbReference>
<dbReference type="InterPro" id="IPR051203">
    <property type="entry name" value="Polysaccharide_Synthase-Rel"/>
</dbReference>
<evidence type="ECO:0000313" key="4">
    <source>
        <dbReference type="Proteomes" id="UP001165069"/>
    </source>
</evidence>
<dbReference type="RefSeq" id="WP_285573557.1">
    <property type="nucleotide sequence ID" value="NZ_BSDE01000002.1"/>
</dbReference>
<organism evidence="3 4">
    <name type="scientific">Geothrix limicola</name>
    <dbReference type="NCBI Taxonomy" id="2927978"/>
    <lineage>
        <taxon>Bacteria</taxon>
        <taxon>Pseudomonadati</taxon>
        <taxon>Acidobacteriota</taxon>
        <taxon>Holophagae</taxon>
        <taxon>Holophagales</taxon>
        <taxon>Holophagaceae</taxon>
        <taxon>Geothrix</taxon>
    </lineage>
</organism>